<organism evidence="1 2">
    <name type="scientific">Kushneria sinocarnis</name>
    <dbReference type="NCBI Taxonomy" id="595502"/>
    <lineage>
        <taxon>Bacteria</taxon>
        <taxon>Pseudomonadati</taxon>
        <taxon>Pseudomonadota</taxon>
        <taxon>Gammaproteobacteria</taxon>
        <taxon>Oceanospirillales</taxon>
        <taxon>Halomonadaceae</taxon>
        <taxon>Kushneria</taxon>
    </lineage>
</organism>
<gene>
    <name evidence="1" type="ORF">C7446_2157</name>
</gene>
<dbReference type="InterPro" id="IPR009858">
    <property type="entry name" value="DUF1415"/>
</dbReference>
<evidence type="ECO:0000313" key="1">
    <source>
        <dbReference type="EMBL" id="RKR02443.1"/>
    </source>
</evidence>
<evidence type="ECO:0000313" key="2">
    <source>
        <dbReference type="Proteomes" id="UP000281975"/>
    </source>
</evidence>
<dbReference type="EMBL" id="RBIN01000006">
    <property type="protein sequence ID" value="RKR02443.1"/>
    <property type="molecule type" value="Genomic_DNA"/>
</dbReference>
<name>A0A420WV65_9GAMM</name>
<keyword evidence="2" id="KW-1185">Reference proteome</keyword>
<evidence type="ECO:0008006" key="3">
    <source>
        <dbReference type="Google" id="ProtNLM"/>
    </source>
</evidence>
<protein>
    <recommendedName>
        <fullName evidence="3">DUF1415 domain-containing protein</fullName>
    </recommendedName>
</protein>
<dbReference type="Pfam" id="PF07209">
    <property type="entry name" value="DUF1415"/>
    <property type="match status" value="1"/>
</dbReference>
<dbReference type="RefSeq" id="WP_121173100.1">
    <property type="nucleotide sequence ID" value="NZ_RBIN01000006.1"/>
</dbReference>
<reference evidence="1 2" key="1">
    <citation type="submission" date="2018-10" db="EMBL/GenBank/DDBJ databases">
        <title>Genomic Encyclopedia of Type Strains, Phase IV (KMG-IV): sequencing the most valuable type-strain genomes for metagenomic binning, comparative biology and taxonomic classification.</title>
        <authorList>
            <person name="Goeker M."/>
        </authorList>
    </citation>
    <scope>NUCLEOTIDE SEQUENCE [LARGE SCALE GENOMIC DNA]</scope>
    <source>
        <strain evidence="1 2">DSM 23229</strain>
    </source>
</reference>
<accession>A0A420WV65</accession>
<dbReference type="AlphaFoldDB" id="A0A420WV65"/>
<sequence>MTSHHDVQPDPETATRRWLYNFVIAHDICPFARREFDADRVRYCRVSGHDTEALLQRLIEECRHLDADAHTATTLLIVTPGLEVFEDYLDALALAERLMQLEGYEGVYQLASFHPDYRFGDAPADDPANLTNCSPFPVLHLLREAQVEAALQRFANPERIPERNISLLRDRGHEWWRNIMQTCCDIPPDRA</sequence>
<dbReference type="Proteomes" id="UP000281975">
    <property type="component" value="Unassembled WGS sequence"/>
</dbReference>
<dbReference type="OrthoDB" id="277390at2"/>
<comment type="caution">
    <text evidence="1">The sequence shown here is derived from an EMBL/GenBank/DDBJ whole genome shotgun (WGS) entry which is preliminary data.</text>
</comment>
<proteinExistence type="predicted"/>